<dbReference type="Proteomes" id="UP000515511">
    <property type="component" value="Chromosome"/>
</dbReference>
<accession>A0A7G6Y7N0</accession>
<dbReference type="GO" id="GO:0016787">
    <property type="term" value="F:hydrolase activity"/>
    <property type="evidence" value="ECO:0007669"/>
    <property type="project" value="UniProtKB-KW"/>
</dbReference>
<dbReference type="EMBL" id="CP043641">
    <property type="protein sequence ID" value="QNE34495.1"/>
    <property type="molecule type" value="Genomic_DNA"/>
</dbReference>
<sequence>MFRHRPLATVATALAALLLGTVALSGCASVSSQLAVGATVPAGKHPVVAIVGDSIESGMGLEPFESWPALVAVDRRWGLQNFSEPGAGFVAIGASNSDFNAQIDQAIAAKANVVLIGASDNDLGQDTASVSKAMAAAVERLSDALPKAHLIGYNALTGEASDSDLAPLNDALKQAVTAAGGKWIDLGQPYRGQVGLVQDDGEHPTLEGQQAIASVVLSKLDGIV</sequence>
<proteinExistence type="predicted"/>
<dbReference type="Pfam" id="PF13472">
    <property type="entry name" value="Lipase_GDSL_2"/>
    <property type="match status" value="1"/>
</dbReference>
<dbReference type="InterPro" id="IPR036514">
    <property type="entry name" value="SGNH_hydro_sf"/>
</dbReference>
<feature type="chain" id="PRO_5039278619" evidence="1">
    <location>
        <begin position="29"/>
        <end position="224"/>
    </location>
</feature>
<evidence type="ECO:0000313" key="3">
    <source>
        <dbReference type="EMBL" id="QNE34495.1"/>
    </source>
</evidence>
<dbReference type="KEGG" id="lse:F1C12_04705"/>
<name>A0A7G6Y7N0_9MICO</name>
<feature type="domain" description="SGNH hydrolase-type esterase" evidence="2">
    <location>
        <begin position="51"/>
        <end position="211"/>
    </location>
</feature>
<organism evidence="3 4">
    <name type="scientific">Leifsonia shinshuensis</name>
    <dbReference type="NCBI Taxonomy" id="150026"/>
    <lineage>
        <taxon>Bacteria</taxon>
        <taxon>Bacillati</taxon>
        <taxon>Actinomycetota</taxon>
        <taxon>Actinomycetes</taxon>
        <taxon>Micrococcales</taxon>
        <taxon>Microbacteriaceae</taxon>
        <taxon>Leifsonia</taxon>
    </lineage>
</organism>
<dbReference type="AlphaFoldDB" id="A0A7G6Y7N0"/>
<dbReference type="InterPro" id="IPR013830">
    <property type="entry name" value="SGNH_hydro"/>
</dbReference>
<reference evidence="4" key="1">
    <citation type="submission" date="2019-09" db="EMBL/GenBank/DDBJ databases">
        <title>Antimicrobial potential of Antarctic Bacteria.</title>
        <authorList>
            <person name="Benaud N."/>
            <person name="Edwards R.J."/>
            <person name="Ferrari B.C."/>
        </authorList>
    </citation>
    <scope>NUCLEOTIDE SEQUENCE [LARGE SCALE GENOMIC DNA]</scope>
    <source>
        <strain evidence="4">INR9</strain>
    </source>
</reference>
<keyword evidence="3" id="KW-0378">Hydrolase</keyword>
<gene>
    <name evidence="3" type="ORF">F1C12_04705</name>
</gene>
<dbReference type="SUPFAM" id="SSF52266">
    <property type="entry name" value="SGNH hydrolase"/>
    <property type="match status" value="1"/>
</dbReference>
<dbReference type="PROSITE" id="PS51257">
    <property type="entry name" value="PROKAR_LIPOPROTEIN"/>
    <property type="match status" value="1"/>
</dbReference>
<evidence type="ECO:0000259" key="2">
    <source>
        <dbReference type="Pfam" id="PF13472"/>
    </source>
</evidence>
<protein>
    <submittedName>
        <fullName evidence="3">SGNH/GDSL hydrolase family protein</fullName>
    </submittedName>
</protein>
<dbReference type="CDD" id="cd00229">
    <property type="entry name" value="SGNH_hydrolase"/>
    <property type="match status" value="1"/>
</dbReference>
<evidence type="ECO:0000256" key="1">
    <source>
        <dbReference type="SAM" id="SignalP"/>
    </source>
</evidence>
<dbReference type="Gene3D" id="3.40.50.1110">
    <property type="entry name" value="SGNH hydrolase"/>
    <property type="match status" value="1"/>
</dbReference>
<dbReference type="RefSeq" id="WP_185277658.1">
    <property type="nucleotide sequence ID" value="NZ_CP043641.1"/>
</dbReference>
<keyword evidence="1" id="KW-0732">Signal</keyword>
<evidence type="ECO:0000313" key="4">
    <source>
        <dbReference type="Proteomes" id="UP000515511"/>
    </source>
</evidence>
<feature type="signal peptide" evidence="1">
    <location>
        <begin position="1"/>
        <end position="28"/>
    </location>
</feature>